<reference evidence="1 2" key="1">
    <citation type="journal article" date="2019" name="Emerg. Microbes Infect.">
        <title>Comprehensive subspecies identification of 175 nontuberculous mycobacteria species based on 7547 genomic profiles.</title>
        <authorList>
            <person name="Matsumoto Y."/>
            <person name="Kinjo T."/>
            <person name="Motooka D."/>
            <person name="Nabeya D."/>
            <person name="Jung N."/>
            <person name="Uechi K."/>
            <person name="Horii T."/>
            <person name="Iida T."/>
            <person name="Fujita J."/>
            <person name="Nakamura S."/>
        </authorList>
    </citation>
    <scope>NUCLEOTIDE SEQUENCE [LARGE SCALE GENOMIC DNA]</scope>
    <source>
        <strain evidence="1 2">JCM 30396</strain>
    </source>
</reference>
<dbReference type="Proteomes" id="UP000467148">
    <property type="component" value="Chromosome"/>
</dbReference>
<evidence type="ECO:0000313" key="1">
    <source>
        <dbReference type="EMBL" id="BBY65701.1"/>
    </source>
</evidence>
<name>A0A7I7TB43_9MYCO</name>
<accession>A0A7I7TB43</accession>
<protein>
    <submittedName>
        <fullName evidence="1">Uncharacterized protein</fullName>
    </submittedName>
</protein>
<organism evidence="1 2">
    <name type="scientific">Mycolicibacterium helvum</name>
    <dbReference type="NCBI Taxonomy" id="1534349"/>
    <lineage>
        <taxon>Bacteria</taxon>
        <taxon>Bacillati</taxon>
        <taxon>Actinomycetota</taxon>
        <taxon>Actinomycetes</taxon>
        <taxon>Mycobacteriales</taxon>
        <taxon>Mycobacteriaceae</taxon>
        <taxon>Mycolicibacterium</taxon>
    </lineage>
</organism>
<dbReference type="EMBL" id="AP022596">
    <property type="protein sequence ID" value="BBY65701.1"/>
    <property type="molecule type" value="Genomic_DNA"/>
</dbReference>
<evidence type="ECO:0000313" key="2">
    <source>
        <dbReference type="Proteomes" id="UP000467148"/>
    </source>
</evidence>
<proteinExistence type="predicted"/>
<sequence length="111" mass="12508">MARRIKDLVPPFPSEDWLSRRLNKGIIPGAKPGRTWVMTDGDIRVGLETFRNTPRRCARGDDLDTGLTEAALRKRQQERPKTHAASPDIVGSYQKAVRETPGAGFHVECRR</sequence>
<dbReference type="KEGG" id="mhev:MHEL_39440"/>
<dbReference type="AlphaFoldDB" id="A0A7I7TB43"/>
<gene>
    <name evidence="1" type="ORF">MHEL_39440</name>
</gene>
<keyword evidence="2" id="KW-1185">Reference proteome</keyword>